<gene>
    <name evidence="3" type="ORF">FPZ49_24620</name>
</gene>
<dbReference type="PANTHER" id="PTHR43143:SF4">
    <property type="entry name" value="CALCINEURIN-LIKE PHOSPHOESTERASE DOMAIN-CONTAINING PROTEIN"/>
    <property type="match status" value="1"/>
</dbReference>
<dbReference type="InterPro" id="IPR051918">
    <property type="entry name" value="STPP_CPPED1"/>
</dbReference>
<dbReference type="GO" id="GO:0016787">
    <property type="term" value="F:hydrolase activity"/>
    <property type="evidence" value="ECO:0007669"/>
    <property type="project" value="InterPro"/>
</dbReference>
<accession>A0A559K5B6</accession>
<dbReference type="SUPFAM" id="SSF56300">
    <property type="entry name" value="Metallo-dependent phosphatases"/>
    <property type="match status" value="1"/>
</dbReference>
<dbReference type="PANTHER" id="PTHR43143">
    <property type="entry name" value="METALLOPHOSPHOESTERASE, CALCINEURIN SUPERFAMILY"/>
    <property type="match status" value="1"/>
</dbReference>
<keyword evidence="4" id="KW-1185">Reference proteome</keyword>
<dbReference type="Gene3D" id="3.60.21.10">
    <property type="match status" value="1"/>
</dbReference>
<sequence>MRIVVLGDFHLNVKELDLTQQAMEDIAACSPDLVVPLGDFGCNASIGGVEGLEQAYRYLGSLPTPLRPILGNHDMQRETGRGRGTQPRGTMERAFLERFQLDDLNGVQEFETFRLFWVGTDLQPPDSCYMEQECYVTDEHFAALERKLKERPGVPCIFFTHAPPAGAGLRTVPRVHVRATNAYLDQNHHYDRWMKLVREHPEIVMWFSAHYHLGHDHPDSMTLRHGTTFFITGVHGSCTRDGSRQSRVIDIEGDRVRVSTLDHTLRKVRKEADWSGLLQVEAKVLAGPPVSANQPRLVSSCAIGDEPVIPGGLIALDEERCLTATQDGFLWEIRPLYEAVMGSLHLGPPLSAALLAEDGVWRVWDHTLVRCDPDSLWRFQRYKPEETYKDMTVLQLEQPIRAVAPRIDGGLWIACGRELLAAGLEGADSIGQLPSPVRRLIVDGSDLYALTEDGTLYRMLLESGVLKDTVECGRGFLTWDIFNGAAAGIALDEAGGSCFAVYTSPTGEEASVSLGGDAVSEFTVSAADDDDTIAGLVATPPLDVCLLEQHRVLLHIGDALYVWTIGEPAPIRLPTDTASVHAVSRMPAGSQASARFALCTAGDGMQSRPQLQLWEWANEAR</sequence>
<dbReference type="InterPro" id="IPR011047">
    <property type="entry name" value="Quinoprotein_ADH-like_sf"/>
</dbReference>
<dbReference type="EMBL" id="VNJI01000039">
    <property type="protein sequence ID" value="TVY07329.1"/>
    <property type="molecule type" value="Genomic_DNA"/>
</dbReference>
<dbReference type="Proteomes" id="UP000317036">
    <property type="component" value="Unassembled WGS sequence"/>
</dbReference>
<dbReference type="InterPro" id="IPR029052">
    <property type="entry name" value="Metallo-depent_PP-like"/>
</dbReference>
<feature type="domain" description="Calcineurin-like phosphoesterase" evidence="2">
    <location>
        <begin position="1"/>
        <end position="212"/>
    </location>
</feature>
<dbReference type="InterPro" id="IPR004843">
    <property type="entry name" value="Calcineurin-like_PHP"/>
</dbReference>
<reference evidence="3 4" key="1">
    <citation type="submission" date="2019-07" db="EMBL/GenBank/DDBJ databases">
        <authorList>
            <person name="Kim J."/>
        </authorList>
    </citation>
    <scope>NUCLEOTIDE SEQUENCE [LARGE SCALE GENOMIC DNA]</scope>
    <source>
        <strain evidence="3 4">JC52</strain>
    </source>
</reference>
<feature type="region of interest" description="Disordered" evidence="1">
    <location>
        <begin position="69"/>
        <end position="88"/>
    </location>
</feature>
<dbReference type="RefSeq" id="WP_144852027.1">
    <property type="nucleotide sequence ID" value="NZ_VNJI01000039.1"/>
</dbReference>
<organism evidence="3 4">
    <name type="scientific">Paenibacillus cremeus</name>
    <dbReference type="NCBI Taxonomy" id="2163881"/>
    <lineage>
        <taxon>Bacteria</taxon>
        <taxon>Bacillati</taxon>
        <taxon>Bacillota</taxon>
        <taxon>Bacilli</taxon>
        <taxon>Bacillales</taxon>
        <taxon>Paenibacillaceae</taxon>
        <taxon>Paenibacillus</taxon>
    </lineage>
</organism>
<dbReference type="OrthoDB" id="9784378at2"/>
<name>A0A559K5B6_9BACL</name>
<evidence type="ECO:0000313" key="3">
    <source>
        <dbReference type="EMBL" id="TVY07329.1"/>
    </source>
</evidence>
<evidence type="ECO:0000259" key="2">
    <source>
        <dbReference type="Pfam" id="PF00149"/>
    </source>
</evidence>
<dbReference type="AlphaFoldDB" id="A0A559K5B6"/>
<proteinExistence type="predicted"/>
<protein>
    <recommendedName>
        <fullName evidence="2">Calcineurin-like phosphoesterase domain-containing protein</fullName>
    </recommendedName>
</protein>
<comment type="caution">
    <text evidence="3">The sequence shown here is derived from an EMBL/GenBank/DDBJ whole genome shotgun (WGS) entry which is preliminary data.</text>
</comment>
<evidence type="ECO:0000256" key="1">
    <source>
        <dbReference type="SAM" id="MobiDB-lite"/>
    </source>
</evidence>
<dbReference type="SUPFAM" id="SSF50998">
    <property type="entry name" value="Quinoprotein alcohol dehydrogenase-like"/>
    <property type="match status" value="1"/>
</dbReference>
<dbReference type="Pfam" id="PF00149">
    <property type="entry name" value="Metallophos"/>
    <property type="match status" value="1"/>
</dbReference>
<evidence type="ECO:0000313" key="4">
    <source>
        <dbReference type="Proteomes" id="UP000317036"/>
    </source>
</evidence>